<dbReference type="Proteomes" id="UP000002009">
    <property type="component" value="Chromosome 3"/>
</dbReference>
<evidence type="ECO:0000259" key="3">
    <source>
        <dbReference type="Pfam" id="PF25757"/>
    </source>
</evidence>
<dbReference type="InterPro" id="IPR016024">
    <property type="entry name" value="ARM-type_fold"/>
</dbReference>
<feature type="compositionally biased region" description="Gly residues" evidence="1">
    <location>
        <begin position="589"/>
        <end position="602"/>
    </location>
</feature>
<dbReference type="InParanoid" id="C1E2K7"/>
<dbReference type="EMBL" id="CP001324">
    <property type="protein sequence ID" value="ACO61930.1"/>
    <property type="molecule type" value="Genomic_DNA"/>
</dbReference>
<dbReference type="PANTHER" id="PTHR16216:SF2">
    <property type="entry name" value="DYNEIN AXONEMAL ASSEMBLY FACTOR 5"/>
    <property type="match status" value="1"/>
</dbReference>
<dbReference type="eggNOG" id="ENOG502QRXT">
    <property type="taxonomic scope" value="Eukaryota"/>
</dbReference>
<feature type="domain" description="Dynein axonemal assembly factor 5 HEAT-repeat" evidence="2">
    <location>
        <begin position="371"/>
        <end position="564"/>
    </location>
</feature>
<sequence>MAANKAAVDHLLASLQRDLNSCTDADRSLRRRAFDSLRKRLLDAPDAPDEATLTDALPALFPTLLRGFTDGVEKVREKSAELVNDLLARSADPATLLPSLMPALKATVGVVPVEEPSEEIRLGLVNLAKAAIVATGERAEPFAEEVAAIVHASMRDQFHEVKKASCALAEALVAGLTPHPSAHVTLARHAPKMINATLPDLGHRHSQVRHACLACVDALFDFVSAGDVHEALAPGVRQLCGDRTPAVRAAFHVALARWISHVPNGGGGGGGGGGGIGGGKEGEDVDMPDVPDSDVPDLPEGCGLPHARSLLPFLLSGVADEVEANGVKALALVEAVGAANDAALGADANGVDVEGDGSDFGSIERRAATLPPPFAGRPSAAARRLVRALLPSLVRGALTEVREWTSGKRNAGARLLGTIVAFAEASASRHLGDLIKEIVAAVGDDDRDTAERVVVAARVLGAHVSPSHWLPIALDHVVADKASPASRASALVILAAMLRVAPPGSLTGEPMRLLAAGLASGSVRGSMDHPAVRAQLSAALTNAVVGGGSACVPASGDLFRSFLQLRAAEGASVSEGGSVEDAGSIPGVVGPGGTGSGSTGPGGLPPAETSAAAKGIDDLARACGFSSAGELYSRHAESILGQLAVEQDGWQGDGPGQRTLGAFVLGAPPEVLRREMRSLGLILKCAMHRDREPALRLSLLRVLDAAFESRERGAAFEGCANEVVERMISESLIWKAGKTAAAVRYAAVVSLGTMLRNDLCPRRDLLTAIQRAELLPQIGAALEEDYYADTRAAACHALAMLLERCGDRLTDEHRRYVYPELLKRMDDSRDEIRVTCAGVIAAFFRAMPWDYDETNVGYLLKGFLIHMDDPNRDVQEAVCQALEVAAAKKPDAVREAVRAARDTHRGRVYLDRADAAAAATKERGGK</sequence>
<gene>
    <name evidence="4" type="ORF">MICPUN_57277</name>
</gene>
<protein>
    <recommendedName>
        <fullName evidence="6">TOG domain-containing protein</fullName>
    </recommendedName>
</protein>
<dbReference type="Gene3D" id="1.25.10.10">
    <property type="entry name" value="Leucine-rich Repeat Variant"/>
    <property type="match status" value="3"/>
</dbReference>
<evidence type="ECO:0008006" key="6">
    <source>
        <dbReference type="Google" id="ProtNLM"/>
    </source>
</evidence>
<name>C1E2K7_MICCC</name>
<dbReference type="PANTHER" id="PTHR16216">
    <property type="entry name" value="DYNEIN ASSEMBLY FACTOR 5, AXONEMAL"/>
    <property type="match status" value="1"/>
</dbReference>
<proteinExistence type="predicted"/>
<evidence type="ECO:0000313" key="4">
    <source>
        <dbReference type="EMBL" id="ACO61930.1"/>
    </source>
</evidence>
<feature type="region of interest" description="Disordered" evidence="1">
    <location>
        <begin position="573"/>
        <end position="610"/>
    </location>
</feature>
<dbReference type="Pfam" id="PF24573">
    <property type="entry name" value="HEAT_DAAF5"/>
    <property type="match status" value="1"/>
</dbReference>
<feature type="domain" description="Dynein axonemal assembly factor 5 TPR repeats" evidence="3">
    <location>
        <begin position="23"/>
        <end position="263"/>
    </location>
</feature>
<keyword evidence="5" id="KW-1185">Reference proteome</keyword>
<dbReference type="InterPro" id="IPR057978">
    <property type="entry name" value="TPR_DAAF5"/>
</dbReference>
<dbReference type="OMA" id="AFQGPWA"/>
<feature type="compositionally biased region" description="Gly residues" evidence="1">
    <location>
        <begin position="264"/>
        <end position="279"/>
    </location>
</feature>
<evidence type="ECO:0000313" key="5">
    <source>
        <dbReference type="Proteomes" id="UP000002009"/>
    </source>
</evidence>
<dbReference type="Pfam" id="PF25757">
    <property type="entry name" value="TPR_DNAAF5"/>
    <property type="match status" value="1"/>
</dbReference>
<accession>C1E2K7</accession>
<dbReference type="SUPFAM" id="SSF48371">
    <property type="entry name" value="ARM repeat"/>
    <property type="match status" value="1"/>
</dbReference>
<dbReference type="InterPro" id="IPR056497">
    <property type="entry name" value="HEAT_DAAF5"/>
</dbReference>
<feature type="region of interest" description="Disordered" evidence="1">
    <location>
        <begin position="264"/>
        <end position="290"/>
    </location>
</feature>
<organism evidence="4 5">
    <name type="scientific">Micromonas commoda (strain RCC299 / NOUM17 / CCMP2709)</name>
    <name type="common">Picoplanktonic green alga</name>
    <dbReference type="NCBI Taxonomy" id="296587"/>
    <lineage>
        <taxon>Eukaryota</taxon>
        <taxon>Viridiplantae</taxon>
        <taxon>Chlorophyta</taxon>
        <taxon>Mamiellophyceae</taxon>
        <taxon>Mamiellales</taxon>
        <taxon>Mamiellaceae</taxon>
        <taxon>Micromonas</taxon>
    </lineage>
</organism>
<dbReference type="OrthoDB" id="413572at2759"/>
<dbReference type="InterPro" id="IPR011989">
    <property type="entry name" value="ARM-like"/>
</dbReference>
<evidence type="ECO:0000259" key="2">
    <source>
        <dbReference type="Pfam" id="PF24573"/>
    </source>
</evidence>
<dbReference type="RefSeq" id="XP_002500672.1">
    <property type="nucleotide sequence ID" value="XM_002500626.1"/>
</dbReference>
<dbReference type="STRING" id="296587.C1E2K7"/>
<dbReference type="InterPro" id="IPR052623">
    <property type="entry name" value="DAAF5"/>
</dbReference>
<reference evidence="4 5" key="1">
    <citation type="journal article" date="2009" name="Science">
        <title>Green evolution and dynamic adaptations revealed by genomes of the marine picoeukaryotes Micromonas.</title>
        <authorList>
            <person name="Worden A.Z."/>
            <person name="Lee J.H."/>
            <person name="Mock T."/>
            <person name="Rouze P."/>
            <person name="Simmons M.P."/>
            <person name="Aerts A.L."/>
            <person name="Allen A.E."/>
            <person name="Cuvelier M.L."/>
            <person name="Derelle E."/>
            <person name="Everett M.V."/>
            <person name="Foulon E."/>
            <person name="Grimwood J."/>
            <person name="Gundlach H."/>
            <person name="Henrissat B."/>
            <person name="Napoli C."/>
            <person name="McDonald S.M."/>
            <person name="Parker M.S."/>
            <person name="Rombauts S."/>
            <person name="Salamov A."/>
            <person name="Von Dassow P."/>
            <person name="Badger J.H."/>
            <person name="Coutinho P.M."/>
            <person name="Demir E."/>
            <person name="Dubchak I."/>
            <person name="Gentemann C."/>
            <person name="Eikrem W."/>
            <person name="Gready J.E."/>
            <person name="John U."/>
            <person name="Lanier W."/>
            <person name="Lindquist E.A."/>
            <person name="Lucas S."/>
            <person name="Mayer K.F."/>
            <person name="Moreau H."/>
            <person name="Not F."/>
            <person name="Otillar R."/>
            <person name="Panaud O."/>
            <person name="Pangilinan J."/>
            <person name="Paulsen I."/>
            <person name="Piegu B."/>
            <person name="Poliakov A."/>
            <person name="Robbens S."/>
            <person name="Schmutz J."/>
            <person name="Toulza E."/>
            <person name="Wyss T."/>
            <person name="Zelensky A."/>
            <person name="Zhou K."/>
            <person name="Armbrust E.V."/>
            <person name="Bhattacharya D."/>
            <person name="Goodenough U.W."/>
            <person name="Van de Peer Y."/>
            <person name="Grigoriev I.V."/>
        </authorList>
    </citation>
    <scope>NUCLEOTIDE SEQUENCE [LARGE SCALE GENOMIC DNA]</scope>
    <source>
        <strain evidence="5">RCC299 / NOUM17</strain>
    </source>
</reference>
<dbReference type="AlphaFoldDB" id="C1E2K7"/>
<evidence type="ECO:0000256" key="1">
    <source>
        <dbReference type="SAM" id="MobiDB-lite"/>
    </source>
</evidence>
<dbReference type="GeneID" id="8242294"/>
<dbReference type="KEGG" id="mis:MICPUN_57277"/>